<protein>
    <submittedName>
        <fullName evidence="2">Uncharacterized protein</fullName>
    </submittedName>
</protein>
<proteinExistence type="predicted"/>
<evidence type="ECO:0000313" key="2">
    <source>
        <dbReference type="EMBL" id="KAK8105820.1"/>
    </source>
</evidence>
<keyword evidence="3" id="KW-1185">Reference proteome</keyword>
<dbReference type="AlphaFoldDB" id="A0AAW0QP15"/>
<gene>
    <name evidence="2" type="ORF">PG999_009179</name>
</gene>
<feature type="compositionally biased region" description="Basic and acidic residues" evidence="1">
    <location>
        <begin position="250"/>
        <end position="265"/>
    </location>
</feature>
<feature type="region of interest" description="Disordered" evidence="1">
    <location>
        <begin position="250"/>
        <end position="295"/>
    </location>
</feature>
<organism evidence="2 3">
    <name type="scientific">Apiospora kogelbergensis</name>
    <dbReference type="NCBI Taxonomy" id="1337665"/>
    <lineage>
        <taxon>Eukaryota</taxon>
        <taxon>Fungi</taxon>
        <taxon>Dikarya</taxon>
        <taxon>Ascomycota</taxon>
        <taxon>Pezizomycotina</taxon>
        <taxon>Sordariomycetes</taxon>
        <taxon>Xylariomycetidae</taxon>
        <taxon>Amphisphaeriales</taxon>
        <taxon>Apiosporaceae</taxon>
        <taxon>Apiospora</taxon>
    </lineage>
</organism>
<evidence type="ECO:0000313" key="3">
    <source>
        <dbReference type="Proteomes" id="UP001392437"/>
    </source>
</evidence>
<reference evidence="2 3" key="1">
    <citation type="submission" date="2023-01" db="EMBL/GenBank/DDBJ databases">
        <title>Analysis of 21 Apiospora genomes using comparative genomics revels a genus with tremendous synthesis potential of carbohydrate active enzymes and secondary metabolites.</title>
        <authorList>
            <person name="Sorensen T."/>
        </authorList>
    </citation>
    <scope>NUCLEOTIDE SEQUENCE [LARGE SCALE GENOMIC DNA]</scope>
    <source>
        <strain evidence="2 3">CBS 117206</strain>
    </source>
</reference>
<dbReference type="EMBL" id="JAQQWP010000008">
    <property type="protein sequence ID" value="KAK8105820.1"/>
    <property type="molecule type" value="Genomic_DNA"/>
</dbReference>
<feature type="region of interest" description="Disordered" evidence="1">
    <location>
        <begin position="174"/>
        <end position="229"/>
    </location>
</feature>
<sequence length="295" mass="33568">MWQKDTENQPRRIAITKASEEIAKLADIIIPAMYWKPGLPETLEAQLCAIQSAIDMLTIRSSKDKALFSQVLGDIWEYYSNPIRWLTDLEDDHMHMMLAVLRHAMKNCEPDILDSKRDPHRCFGKVAEALEQAFLYRTRGLDDVSRLSSGLFKTYDMIYRDAVTVLYCKMQRSRGSDESEKPNGCGSMLGEPARSFPKIGDVAEEETKEGESNGDEGEDPSGANRQAEEVAVVPQHCGCRHLLWKFKQTNERRSQKKQAAQDRKYNQIYKGYNPYRNTTKPSVPSPLGQVVDTSL</sequence>
<accession>A0AAW0QP15</accession>
<feature type="compositionally biased region" description="Acidic residues" evidence="1">
    <location>
        <begin position="202"/>
        <end position="219"/>
    </location>
</feature>
<name>A0AAW0QP15_9PEZI</name>
<evidence type="ECO:0000256" key="1">
    <source>
        <dbReference type="SAM" id="MobiDB-lite"/>
    </source>
</evidence>
<dbReference type="Proteomes" id="UP001392437">
    <property type="component" value="Unassembled WGS sequence"/>
</dbReference>
<comment type="caution">
    <text evidence="2">The sequence shown here is derived from an EMBL/GenBank/DDBJ whole genome shotgun (WGS) entry which is preliminary data.</text>
</comment>